<proteinExistence type="predicted"/>
<dbReference type="EMBL" id="EQ999546">
    <property type="protein sequence ID" value="EEZ29913.1"/>
    <property type="molecule type" value="Genomic_DNA"/>
</dbReference>
<dbReference type="AlphaFoldDB" id="A0A0E1WYT4"/>
<organism evidence="1">
    <name type="scientific">Brucella pinnipedialis M292/94/1</name>
    <dbReference type="NCBI Taxonomy" id="520462"/>
    <lineage>
        <taxon>Bacteria</taxon>
        <taxon>Pseudomonadati</taxon>
        <taxon>Pseudomonadota</taxon>
        <taxon>Alphaproteobacteria</taxon>
        <taxon>Hyphomicrobiales</taxon>
        <taxon>Brucellaceae</taxon>
        <taxon>Brucella/Ochrobactrum group</taxon>
        <taxon>Brucella</taxon>
    </lineage>
</organism>
<sequence>MIARKVSSFPRISFQGGDAKTAPIAAPSRNWHDSCLSLFEPASSAQPRLKPPFDGDIRCS</sequence>
<gene>
    <name evidence="1" type="ORF">BALG_00032</name>
</gene>
<dbReference type="HOGENOM" id="CLU_2932278_0_0_5"/>
<evidence type="ECO:0000313" key="1">
    <source>
        <dbReference type="EMBL" id="EEZ29913.1"/>
    </source>
</evidence>
<reference evidence="1" key="1">
    <citation type="submission" date="2009-01" db="EMBL/GenBank/DDBJ databases">
        <title>The Genome Sequence of Brucella pinnipedialis M292/94/1.</title>
        <authorList>
            <consortium name="The Broad Institute Genome Sequencing Platform"/>
            <person name="Ward D."/>
            <person name="Young S.K."/>
            <person name="Kodira C.D."/>
            <person name="Zeng Q."/>
            <person name="Koehrsen M."/>
            <person name="Alvarado L."/>
            <person name="Berlin A."/>
            <person name="Borenstein D."/>
            <person name="Chen Z."/>
            <person name="Engels R."/>
            <person name="Freedman E."/>
            <person name="Gellesch M."/>
            <person name="Goldberg J."/>
            <person name="Griggs A."/>
            <person name="Gujja S."/>
            <person name="Heiman D."/>
            <person name="Hepburn T."/>
            <person name="Howarth C."/>
            <person name="Jen D."/>
            <person name="Larson L."/>
            <person name="Lewis B."/>
            <person name="Mehta T."/>
            <person name="Park D."/>
            <person name="Pearson M."/>
            <person name="Roberts A."/>
            <person name="Saif S."/>
            <person name="Shea T."/>
            <person name="Shenoy N."/>
            <person name="Sisk P."/>
            <person name="Stolte C."/>
            <person name="Sykes S."/>
            <person name="Walk T."/>
            <person name="White J."/>
            <person name="Yandava C."/>
            <person name="Whatmore A.M."/>
            <person name="Perrett L.L."/>
            <person name="O'Callaghan D."/>
            <person name="Nusbaum C."/>
            <person name="Galagan J."/>
            <person name="Birren B."/>
        </authorList>
    </citation>
    <scope>NUCLEOTIDE SEQUENCE [LARGE SCALE GENOMIC DNA]</scope>
    <source>
        <strain evidence="1">M292/94/1</strain>
    </source>
</reference>
<name>A0A0E1WYT4_9HYPH</name>
<accession>A0A0E1WYT4</accession>
<protein>
    <submittedName>
        <fullName evidence="1">Uncharacterized protein</fullName>
    </submittedName>
</protein>
<dbReference type="Proteomes" id="UP000004659">
    <property type="component" value="Unassembled WGS sequence"/>
</dbReference>